<dbReference type="RefSeq" id="WP_168658804.1">
    <property type="nucleotide sequence ID" value="NZ_CP051180.1"/>
</dbReference>
<dbReference type="GO" id="GO:0071731">
    <property type="term" value="P:response to nitric oxide"/>
    <property type="evidence" value="ECO:0007669"/>
    <property type="project" value="TreeGrafter"/>
</dbReference>
<keyword evidence="5" id="KW-0444">Lipid biosynthesis</keyword>
<protein>
    <recommendedName>
        <fullName evidence="4">diacylglycerol O-acyltransferase</fullName>
        <ecNumber evidence="4">2.3.1.20</ecNumber>
    </recommendedName>
</protein>
<proteinExistence type="inferred from homology"/>
<dbReference type="GO" id="GO:0019432">
    <property type="term" value="P:triglyceride biosynthetic process"/>
    <property type="evidence" value="ECO:0007669"/>
    <property type="project" value="UniProtKB-UniPathway"/>
</dbReference>
<dbReference type="Gene3D" id="3.30.559.30">
    <property type="entry name" value="Nonribosomal peptide synthetase, condensation domain"/>
    <property type="match status" value="1"/>
</dbReference>
<sequence>MATLSLMDLGFVVLERDTNPTHICGLVVLTPPAGKEEGFAQHVVSRFQAEVPDQAPFNQVLSFGLTHLPRWQTTTNIDMEYHVRQSRLPAPGDRHQLLELVGRIHSYRLDRSRPLWELWVIDGLENNQVALVIKMHHAMADGVKSVSMFNYCCSETPEDTGKMLWQLPQSESDKLERSRQQVITAMLKRQFKANIGLAKLGTRLAMNWANLATTRLNIPFTAPRTPFNISRDKARTIALTKVPMHRLHRLAKLTGTTVNDIILTVTDMALHRYLAQHNWASDKPMVAQMPINLRREGEEFHGCNKFTLGMIELGRSDDLPLVRLHSIRDATVGAKQEALDISPDAYYQYATLINGIGVLAGRLDLDHWVPPTTNMLISNVPGPKTKQYFMGAEVSEFYPVSLLMPGQTLNVTLLSYGEDLNFSFVCCRRSLPGFDAMTGYLQESVTELEQETLRAVAEVLYQPTG</sequence>
<evidence type="ECO:0000259" key="11">
    <source>
        <dbReference type="Pfam" id="PF03007"/>
    </source>
</evidence>
<dbReference type="GO" id="GO:0005886">
    <property type="term" value="C:plasma membrane"/>
    <property type="evidence" value="ECO:0007669"/>
    <property type="project" value="TreeGrafter"/>
</dbReference>
<keyword evidence="14" id="KW-1185">Reference proteome</keyword>
<reference evidence="13 14" key="1">
    <citation type="submission" date="2020-04" db="EMBL/GenBank/DDBJ databases">
        <title>Ferrimonas sp. S7 isolated from sea water.</title>
        <authorList>
            <person name="Bae S.S."/>
            <person name="Baek K."/>
        </authorList>
    </citation>
    <scope>NUCLEOTIDE SEQUENCE [LARGE SCALE GENOMIC DNA]</scope>
    <source>
        <strain evidence="13 14">S7</strain>
    </source>
</reference>
<evidence type="ECO:0000256" key="6">
    <source>
        <dbReference type="ARBA" id="ARBA00022679"/>
    </source>
</evidence>
<dbReference type="SUPFAM" id="SSF52777">
    <property type="entry name" value="CoA-dependent acyltransferases"/>
    <property type="match status" value="1"/>
</dbReference>
<name>A0A6H1UB08_9GAMM</name>
<dbReference type="Gene3D" id="3.30.559.10">
    <property type="entry name" value="Chloramphenicol acetyltransferase-like domain"/>
    <property type="match status" value="1"/>
</dbReference>
<dbReference type="InterPro" id="IPR004255">
    <property type="entry name" value="O-acyltransferase_WSD1_N"/>
</dbReference>
<dbReference type="GO" id="GO:0001666">
    <property type="term" value="P:response to hypoxia"/>
    <property type="evidence" value="ECO:0007669"/>
    <property type="project" value="TreeGrafter"/>
</dbReference>
<dbReference type="Proteomes" id="UP000501602">
    <property type="component" value="Chromosome"/>
</dbReference>
<evidence type="ECO:0000256" key="10">
    <source>
        <dbReference type="ARBA" id="ARBA00048109"/>
    </source>
</evidence>
<evidence type="ECO:0000256" key="5">
    <source>
        <dbReference type="ARBA" id="ARBA00022516"/>
    </source>
</evidence>
<evidence type="ECO:0000256" key="2">
    <source>
        <dbReference type="ARBA" id="ARBA00005189"/>
    </source>
</evidence>
<dbReference type="Pfam" id="PF06974">
    <property type="entry name" value="WS_DGAT_C"/>
    <property type="match status" value="1"/>
</dbReference>
<dbReference type="PANTHER" id="PTHR31650">
    <property type="entry name" value="O-ACYLTRANSFERASE (WSD1-LIKE) FAMILY PROTEIN"/>
    <property type="match status" value="1"/>
</dbReference>
<gene>
    <name evidence="13" type="ORF">HER31_00655</name>
</gene>
<keyword evidence="9 13" id="KW-0012">Acyltransferase</keyword>
<evidence type="ECO:0000259" key="12">
    <source>
        <dbReference type="Pfam" id="PF06974"/>
    </source>
</evidence>
<comment type="pathway">
    <text evidence="2">Lipid metabolism.</text>
</comment>
<dbReference type="NCBIfam" id="TIGR02946">
    <property type="entry name" value="acyl_WS_DGAT"/>
    <property type="match status" value="1"/>
</dbReference>
<keyword evidence="6 13" id="KW-0808">Transferase</keyword>
<evidence type="ECO:0000256" key="3">
    <source>
        <dbReference type="ARBA" id="ARBA00009587"/>
    </source>
</evidence>
<dbReference type="UniPathway" id="UPA00282"/>
<organism evidence="13 14">
    <name type="scientific">Ferrimonas lipolytica</name>
    <dbReference type="NCBI Taxonomy" id="2724191"/>
    <lineage>
        <taxon>Bacteria</taxon>
        <taxon>Pseudomonadati</taxon>
        <taxon>Pseudomonadota</taxon>
        <taxon>Gammaproteobacteria</taxon>
        <taxon>Alteromonadales</taxon>
        <taxon>Ferrimonadaceae</taxon>
        <taxon>Ferrimonas</taxon>
    </lineage>
</organism>
<feature type="domain" description="O-acyltransferase WSD1 C-terminal" evidence="12">
    <location>
        <begin position="304"/>
        <end position="448"/>
    </location>
</feature>
<evidence type="ECO:0000256" key="9">
    <source>
        <dbReference type="ARBA" id="ARBA00023315"/>
    </source>
</evidence>
<accession>A0A6H1UB08</accession>
<evidence type="ECO:0000256" key="4">
    <source>
        <dbReference type="ARBA" id="ARBA00013244"/>
    </source>
</evidence>
<dbReference type="Pfam" id="PF03007">
    <property type="entry name" value="WS_DGAT_cat"/>
    <property type="match status" value="1"/>
</dbReference>
<dbReference type="KEGG" id="fes:HER31_00655"/>
<dbReference type="GO" id="GO:0051701">
    <property type="term" value="P:biological process involved in interaction with host"/>
    <property type="evidence" value="ECO:0007669"/>
    <property type="project" value="TreeGrafter"/>
</dbReference>
<dbReference type="InterPro" id="IPR045034">
    <property type="entry name" value="O-acyltransferase_WSD1-like"/>
</dbReference>
<keyword evidence="7" id="KW-0319">Glycerol metabolism</keyword>
<comment type="catalytic activity">
    <reaction evidence="10">
        <text>an acyl-CoA + a 1,2-diacyl-sn-glycerol = a triacyl-sn-glycerol + CoA</text>
        <dbReference type="Rhea" id="RHEA:10868"/>
        <dbReference type="ChEBI" id="CHEBI:17815"/>
        <dbReference type="ChEBI" id="CHEBI:57287"/>
        <dbReference type="ChEBI" id="CHEBI:58342"/>
        <dbReference type="ChEBI" id="CHEBI:64615"/>
        <dbReference type="EC" id="2.3.1.20"/>
    </reaction>
</comment>
<evidence type="ECO:0000256" key="8">
    <source>
        <dbReference type="ARBA" id="ARBA00023098"/>
    </source>
</evidence>
<dbReference type="InterPro" id="IPR014292">
    <property type="entry name" value="Acyl_transf_WS/DGAT"/>
</dbReference>
<comment type="similarity">
    <text evidence="3">Belongs to the long-chain O-acyltransferase family.</text>
</comment>
<dbReference type="GO" id="GO:0006071">
    <property type="term" value="P:glycerol metabolic process"/>
    <property type="evidence" value="ECO:0007669"/>
    <property type="project" value="UniProtKB-KW"/>
</dbReference>
<dbReference type="EMBL" id="CP051180">
    <property type="protein sequence ID" value="QIZ75543.1"/>
    <property type="molecule type" value="Genomic_DNA"/>
</dbReference>
<dbReference type="EC" id="2.3.1.20" evidence="4"/>
<keyword evidence="8" id="KW-0443">Lipid metabolism</keyword>
<dbReference type="AlphaFoldDB" id="A0A6H1UB08"/>
<dbReference type="InterPro" id="IPR023213">
    <property type="entry name" value="CAT-like_dom_sf"/>
</dbReference>
<evidence type="ECO:0000256" key="1">
    <source>
        <dbReference type="ARBA" id="ARBA00004771"/>
    </source>
</evidence>
<dbReference type="GO" id="GO:0004144">
    <property type="term" value="F:diacylglycerol O-acyltransferase activity"/>
    <property type="evidence" value="ECO:0007669"/>
    <property type="project" value="UniProtKB-EC"/>
</dbReference>
<feature type="domain" description="O-acyltransferase WSD1-like N-terminal" evidence="11">
    <location>
        <begin position="4"/>
        <end position="261"/>
    </location>
</feature>
<evidence type="ECO:0000256" key="7">
    <source>
        <dbReference type="ARBA" id="ARBA00022798"/>
    </source>
</evidence>
<comment type="pathway">
    <text evidence="1">Glycerolipid metabolism; triacylglycerol biosynthesis.</text>
</comment>
<evidence type="ECO:0000313" key="14">
    <source>
        <dbReference type="Proteomes" id="UP000501602"/>
    </source>
</evidence>
<evidence type="ECO:0000313" key="13">
    <source>
        <dbReference type="EMBL" id="QIZ75543.1"/>
    </source>
</evidence>
<dbReference type="InterPro" id="IPR009721">
    <property type="entry name" value="O-acyltransferase_WSD1_C"/>
</dbReference>
<dbReference type="PANTHER" id="PTHR31650:SF1">
    <property type="entry name" value="WAX ESTER SYNTHASE_DIACYLGLYCEROL ACYLTRANSFERASE 4-RELATED"/>
    <property type="match status" value="1"/>
</dbReference>